<evidence type="ECO:0000256" key="1">
    <source>
        <dbReference type="SAM" id="MobiDB-lite"/>
    </source>
</evidence>
<dbReference type="GO" id="GO:0004222">
    <property type="term" value="F:metalloendopeptidase activity"/>
    <property type="evidence" value="ECO:0007669"/>
    <property type="project" value="InterPro"/>
</dbReference>
<gene>
    <name evidence="3" type="ORF">SAMN05421751_1131</name>
</gene>
<dbReference type="InterPro" id="IPR000642">
    <property type="entry name" value="Peptidase_M41"/>
</dbReference>
<dbReference type="SUPFAM" id="SSF140990">
    <property type="entry name" value="FtsH protease domain-like"/>
    <property type="match status" value="1"/>
</dbReference>
<dbReference type="Proteomes" id="UP000236742">
    <property type="component" value="Unassembled WGS sequence"/>
</dbReference>
<proteinExistence type="predicted"/>
<organism evidence="3 4">
    <name type="scientific">Jhaorihella thermophila</name>
    <dbReference type="NCBI Taxonomy" id="488547"/>
    <lineage>
        <taxon>Bacteria</taxon>
        <taxon>Pseudomonadati</taxon>
        <taxon>Pseudomonadota</taxon>
        <taxon>Alphaproteobacteria</taxon>
        <taxon>Rhodobacterales</taxon>
        <taxon>Paracoccaceae</taxon>
        <taxon>Jhaorihella</taxon>
    </lineage>
</organism>
<evidence type="ECO:0000259" key="2">
    <source>
        <dbReference type="Pfam" id="PF01434"/>
    </source>
</evidence>
<reference evidence="3 4" key="1">
    <citation type="submission" date="2016-10" db="EMBL/GenBank/DDBJ databases">
        <authorList>
            <person name="de Groot N.N."/>
        </authorList>
    </citation>
    <scope>NUCLEOTIDE SEQUENCE [LARGE SCALE GENOMIC DNA]</scope>
    <source>
        <strain evidence="3 4">DSM 23413</strain>
    </source>
</reference>
<sequence>LGLSGAQVTALVRDARGLARAAGHPLQQRHLEAAARRIAPPPDADFLWRAAIHEAGHMVVGTVCGLGLPERAVLTVDGGSVEYPRPRIETRQSAQARLTTLLAGYAAEQLVFGEVSSGAGNGPASDLAHATDLARRMLFEWGMGDTLTHLPASGAILRPGDAVDRAVQEALSACLEQAQGILRQNRDKLTAVAELLLTEREMSKERCRELVEGLHPTNAKPVQPEPAIHNPGPPESSG</sequence>
<dbReference type="PANTHER" id="PTHR23076">
    <property type="entry name" value="METALLOPROTEASE M41 FTSH"/>
    <property type="match status" value="1"/>
</dbReference>
<dbReference type="Pfam" id="PF01434">
    <property type="entry name" value="Peptidase_M41"/>
    <property type="match status" value="1"/>
</dbReference>
<keyword evidence="4" id="KW-1185">Reference proteome</keyword>
<dbReference type="Gene3D" id="1.20.58.760">
    <property type="entry name" value="Peptidase M41"/>
    <property type="match status" value="1"/>
</dbReference>
<evidence type="ECO:0000313" key="3">
    <source>
        <dbReference type="EMBL" id="SEG15624.1"/>
    </source>
</evidence>
<dbReference type="GO" id="GO:0004176">
    <property type="term" value="F:ATP-dependent peptidase activity"/>
    <property type="evidence" value="ECO:0007669"/>
    <property type="project" value="InterPro"/>
</dbReference>
<feature type="domain" description="Peptidase M41" evidence="2">
    <location>
        <begin position="51"/>
        <end position="209"/>
    </location>
</feature>
<dbReference type="PANTHER" id="PTHR23076:SF97">
    <property type="entry name" value="ATP-DEPENDENT ZINC METALLOPROTEASE YME1L1"/>
    <property type="match status" value="1"/>
</dbReference>
<name>A0A1H5XV41_9RHOB</name>
<dbReference type="AlphaFoldDB" id="A0A1H5XV41"/>
<dbReference type="GO" id="GO:0006508">
    <property type="term" value="P:proteolysis"/>
    <property type="evidence" value="ECO:0007669"/>
    <property type="project" value="InterPro"/>
</dbReference>
<feature type="region of interest" description="Disordered" evidence="1">
    <location>
        <begin position="214"/>
        <end position="238"/>
    </location>
</feature>
<feature type="non-terminal residue" evidence="3">
    <location>
        <position position="1"/>
    </location>
</feature>
<protein>
    <submittedName>
        <fullName evidence="3">Peptidase family M41</fullName>
    </submittedName>
</protein>
<dbReference type="GO" id="GO:0005524">
    <property type="term" value="F:ATP binding"/>
    <property type="evidence" value="ECO:0007669"/>
    <property type="project" value="InterPro"/>
</dbReference>
<dbReference type="EMBL" id="FNVD01000013">
    <property type="protein sequence ID" value="SEG15624.1"/>
    <property type="molecule type" value="Genomic_DNA"/>
</dbReference>
<evidence type="ECO:0000313" key="4">
    <source>
        <dbReference type="Proteomes" id="UP000236742"/>
    </source>
</evidence>
<accession>A0A1H5XV41</accession>
<dbReference type="InterPro" id="IPR037219">
    <property type="entry name" value="Peptidase_M41-like"/>
</dbReference>